<evidence type="ECO:0000313" key="3">
    <source>
        <dbReference type="Proteomes" id="UP000688947"/>
    </source>
</evidence>
<organism evidence="2 3">
    <name type="scientific">Phytophthora cactorum</name>
    <dbReference type="NCBI Taxonomy" id="29920"/>
    <lineage>
        <taxon>Eukaryota</taxon>
        <taxon>Sar</taxon>
        <taxon>Stramenopiles</taxon>
        <taxon>Oomycota</taxon>
        <taxon>Peronosporomycetes</taxon>
        <taxon>Peronosporales</taxon>
        <taxon>Peronosporaceae</taxon>
        <taxon>Phytophthora</taxon>
    </lineage>
</organism>
<dbReference type="VEuPathDB" id="FungiDB:PC110_g18422"/>
<dbReference type="PANTHER" id="PTHR31569:SF4">
    <property type="entry name" value="SWIM-TYPE DOMAIN-CONTAINING PROTEIN"/>
    <property type="match status" value="1"/>
</dbReference>
<reference evidence="2" key="1">
    <citation type="submission" date="2021-01" db="EMBL/GenBank/DDBJ databases">
        <title>Phytophthora aleatoria, a newly-described species from Pinus radiata is distinct from Phytophthora cactorum isolates based on comparative genomics.</title>
        <authorList>
            <person name="Mcdougal R."/>
            <person name="Panda P."/>
            <person name="Williams N."/>
            <person name="Studholme D.J."/>
        </authorList>
    </citation>
    <scope>NUCLEOTIDE SEQUENCE</scope>
    <source>
        <strain evidence="2">NZFS 3830</strain>
    </source>
</reference>
<dbReference type="EMBL" id="JAENGZ010001923">
    <property type="protein sequence ID" value="KAG6945623.1"/>
    <property type="molecule type" value="Genomic_DNA"/>
</dbReference>
<dbReference type="PANTHER" id="PTHR31569">
    <property type="entry name" value="SWIM-TYPE DOMAIN-CONTAINING PROTEIN"/>
    <property type="match status" value="1"/>
</dbReference>
<feature type="domain" description="ZSWIM1/3 RNaseH-like" evidence="1">
    <location>
        <begin position="1"/>
        <end position="96"/>
    </location>
</feature>
<name>A0A8T1TQ14_9STRA</name>
<protein>
    <recommendedName>
        <fullName evidence="1">ZSWIM1/3 RNaseH-like domain-containing protein</fullName>
    </recommendedName>
</protein>
<sequence>MRRWFKVFPEVMLVDSTHNTNESRYKLFSFMVWSSKWLWLYVHYSLMENENAECLTDAIGSLKFHNPSWETIKVITIDKGMGELGLLEKAFPGVRIILIRTDM</sequence>
<evidence type="ECO:0000259" key="1">
    <source>
        <dbReference type="Pfam" id="PF21056"/>
    </source>
</evidence>
<dbReference type="OrthoDB" id="89029at2759"/>
<dbReference type="Proteomes" id="UP000688947">
    <property type="component" value="Unassembled WGS sequence"/>
</dbReference>
<dbReference type="InterPro" id="IPR048324">
    <property type="entry name" value="ZSWIM1-3_RNaseH-like"/>
</dbReference>
<dbReference type="Pfam" id="PF21056">
    <property type="entry name" value="ZSWIM1-3_RNaseH-like"/>
    <property type="match status" value="1"/>
</dbReference>
<dbReference type="AlphaFoldDB" id="A0A8T1TQ14"/>
<dbReference type="InterPro" id="IPR052579">
    <property type="entry name" value="Zinc_finger_SWIM"/>
</dbReference>
<evidence type="ECO:0000313" key="2">
    <source>
        <dbReference type="EMBL" id="KAG6945623.1"/>
    </source>
</evidence>
<comment type="caution">
    <text evidence="2">The sequence shown here is derived from an EMBL/GenBank/DDBJ whole genome shotgun (WGS) entry which is preliminary data.</text>
</comment>
<accession>A0A8T1TQ14</accession>
<proteinExistence type="predicted"/>
<gene>
    <name evidence="2" type="ORF">JG687_00017178</name>
</gene>